<keyword evidence="2" id="KW-1185">Reference proteome</keyword>
<sequence>MVILLEMGPCSINGPASSLCECYLGLTAMPVGIVGICNSGTTFFLGTGFASTLFTTTVCGFTTTGIGFSTGLNSSAFSSLKRLMNSSSYNLDRSFNARSLNCQGRFFICASSSSLFDWYPGAGSYIVPIWMRERGLTLADWTMGEVGVVSGIAGVSAVVWDGRGGGGGGGGGGAWGAQS</sequence>
<evidence type="ECO:0000313" key="1">
    <source>
        <dbReference type="EMBL" id="TNV86582.1"/>
    </source>
</evidence>
<protein>
    <submittedName>
        <fullName evidence="1">Uncharacterized protein</fullName>
    </submittedName>
</protein>
<name>A0A8J8T8P4_HALGN</name>
<evidence type="ECO:0000313" key="2">
    <source>
        <dbReference type="Proteomes" id="UP000785679"/>
    </source>
</evidence>
<reference evidence="1" key="1">
    <citation type="submission" date="2019-06" db="EMBL/GenBank/DDBJ databases">
        <authorList>
            <person name="Zheng W."/>
        </authorList>
    </citation>
    <scope>NUCLEOTIDE SEQUENCE</scope>
    <source>
        <strain evidence="1">QDHG01</strain>
    </source>
</reference>
<gene>
    <name evidence="1" type="ORF">FGO68_gene17345</name>
</gene>
<accession>A0A8J8T8P4</accession>
<dbReference type="Proteomes" id="UP000785679">
    <property type="component" value="Unassembled WGS sequence"/>
</dbReference>
<organism evidence="1 2">
    <name type="scientific">Halteria grandinella</name>
    <dbReference type="NCBI Taxonomy" id="5974"/>
    <lineage>
        <taxon>Eukaryota</taxon>
        <taxon>Sar</taxon>
        <taxon>Alveolata</taxon>
        <taxon>Ciliophora</taxon>
        <taxon>Intramacronucleata</taxon>
        <taxon>Spirotrichea</taxon>
        <taxon>Stichotrichia</taxon>
        <taxon>Sporadotrichida</taxon>
        <taxon>Halteriidae</taxon>
        <taxon>Halteria</taxon>
    </lineage>
</organism>
<proteinExistence type="predicted"/>
<comment type="caution">
    <text evidence="1">The sequence shown here is derived from an EMBL/GenBank/DDBJ whole genome shotgun (WGS) entry which is preliminary data.</text>
</comment>
<dbReference type="EMBL" id="RRYP01000970">
    <property type="protein sequence ID" value="TNV86582.1"/>
    <property type="molecule type" value="Genomic_DNA"/>
</dbReference>
<dbReference type="AlphaFoldDB" id="A0A8J8T8P4"/>